<proteinExistence type="predicted"/>
<dbReference type="InterPro" id="IPR011990">
    <property type="entry name" value="TPR-like_helical_dom_sf"/>
</dbReference>
<dbReference type="SUPFAM" id="SSF48452">
    <property type="entry name" value="TPR-like"/>
    <property type="match status" value="1"/>
</dbReference>
<accession>A0A8R7Q9R7</accession>
<reference evidence="1" key="3">
    <citation type="submission" date="2022-06" db="UniProtKB">
        <authorList>
            <consortium name="EnsemblPlants"/>
        </authorList>
    </citation>
    <scope>IDENTIFICATION</scope>
</reference>
<dbReference type="Gene3D" id="1.25.40.10">
    <property type="entry name" value="Tetratricopeptide repeat domain"/>
    <property type="match status" value="1"/>
</dbReference>
<dbReference type="PANTHER" id="PTHR46224">
    <property type="entry name" value="ANKYRIN REPEAT FAMILY PROTEIN"/>
    <property type="match status" value="1"/>
</dbReference>
<dbReference type="EnsemblPlants" id="TuG1812G0500000129.01.T01">
    <property type="protein sequence ID" value="TuG1812G0500000129.01.T01"/>
    <property type="gene ID" value="TuG1812G0500000129.01"/>
</dbReference>
<dbReference type="AlphaFoldDB" id="A0A8R7Q9R7"/>
<reference evidence="2" key="1">
    <citation type="journal article" date="2013" name="Nature">
        <title>Draft genome of the wheat A-genome progenitor Triticum urartu.</title>
        <authorList>
            <person name="Ling H.Q."/>
            <person name="Zhao S."/>
            <person name="Liu D."/>
            <person name="Wang J."/>
            <person name="Sun H."/>
            <person name="Zhang C."/>
            <person name="Fan H."/>
            <person name="Li D."/>
            <person name="Dong L."/>
            <person name="Tao Y."/>
            <person name="Gao C."/>
            <person name="Wu H."/>
            <person name="Li Y."/>
            <person name="Cui Y."/>
            <person name="Guo X."/>
            <person name="Zheng S."/>
            <person name="Wang B."/>
            <person name="Yu K."/>
            <person name="Liang Q."/>
            <person name="Yang W."/>
            <person name="Lou X."/>
            <person name="Chen J."/>
            <person name="Feng M."/>
            <person name="Jian J."/>
            <person name="Zhang X."/>
            <person name="Luo G."/>
            <person name="Jiang Y."/>
            <person name="Liu J."/>
            <person name="Wang Z."/>
            <person name="Sha Y."/>
            <person name="Zhang B."/>
            <person name="Wu H."/>
            <person name="Tang D."/>
            <person name="Shen Q."/>
            <person name="Xue P."/>
            <person name="Zou S."/>
            <person name="Wang X."/>
            <person name="Liu X."/>
            <person name="Wang F."/>
            <person name="Yang Y."/>
            <person name="An X."/>
            <person name="Dong Z."/>
            <person name="Zhang K."/>
            <person name="Zhang X."/>
            <person name="Luo M.C."/>
            <person name="Dvorak J."/>
            <person name="Tong Y."/>
            <person name="Wang J."/>
            <person name="Yang H."/>
            <person name="Li Z."/>
            <person name="Wang D."/>
            <person name="Zhang A."/>
            <person name="Wang J."/>
        </authorList>
    </citation>
    <scope>NUCLEOTIDE SEQUENCE</scope>
    <source>
        <strain evidence="2">cv. G1812</strain>
    </source>
</reference>
<dbReference type="InterPro" id="IPR051616">
    <property type="entry name" value="Cul2-RING_E3_ligase_SR"/>
</dbReference>
<dbReference type="Proteomes" id="UP000015106">
    <property type="component" value="Chromosome 5"/>
</dbReference>
<keyword evidence="2" id="KW-1185">Reference proteome</keyword>
<name>A0A8R7Q9R7_TRIUA</name>
<dbReference type="Gramene" id="TuG1812G0500000129.01.T01">
    <property type="protein sequence ID" value="TuG1812G0500000129.01.T01"/>
    <property type="gene ID" value="TuG1812G0500000129.01"/>
</dbReference>
<sequence>MFLTRLPIELAAEYGTPVDIEILFPSTSPVSTVANWSVDGIISHVKMEIKQLEDDNFVEKRMYELKGQADETFKKQDYLNVSVLYTQALKMDNLDAKLLSNRSLCWLRMGPPGEFS</sequence>
<protein>
    <submittedName>
        <fullName evidence="1">Uncharacterized protein</fullName>
    </submittedName>
</protein>
<reference evidence="1" key="2">
    <citation type="submission" date="2018-03" db="EMBL/GenBank/DDBJ databases">
        <title>The Triticum urartu genome reveals the dynamic nature of wheat genome evolution.</title>
        <authorList>
            <person name="Ling H."/>
            <person name="Ma B."/>
            <person name="Shi X."/>
            <person name="Liu H."/>
            <person name="Dong L."/>
            <person name="Sun H."/>
            <person name="Cao Y."/>
            <person name="Gao Q."/>
            <person name="Zheng S."/>
            <person name="Li Y."/>
            <person name="Yu Y."/>
            <person name="Du H."/>
            <person name="Qi M."/>
            <person name="Li Y."/>
            <person name="Yu H."/>
            <person name="Cui Y."/>
            <person name="Wang N."/>
            <person name="Chen C."/>
            <person name="Wu H."/>
            <person name="Zhao Y."/>
            <person name="Zhang J."/>
            <person name="Li Y."/>
            <person name="Zhou W."/>
            <person name="Zhang B."/>
            <person name="Hu W."/>
            <person name="Eijk M."/>
            <person name="Tang J."/>
            <person name="Witsenboer H."/>
            <person name="Zhao S."/>
            <person name="Li Z."/>
            <person name="Zhang A."/>
            <person name="Wang D."/>
            <person name="Liang C."/>
        </authorList>
    </citation>
    <scope>NUCLEOTIDE SEQUENCE [LARGE SCALE GENOMIC DNA]</scope>
    <source>
        <strain evidence="1">cv. G1812</strain>
    </source>
</reference>
<evidence type="ECO:0000313" key="2">
    <source>
        <dbReference type="Proteomes" id="UP000015106"/>
    </source>
</evidence>
<evidence type="ECO:0000313" key="1">
    <source>
        <dbReference type="EnsemblPlants" id="TuG1812G0500000129.01.T01"/>
    </source>
</evidence>
<dbReference type="PANTHER" id="PTHR46224:SF51">
    <property type="match status" value="1"/>
</dbReference>
<organism evidence="1 2">
    <name type="scientific">Triticum urartu</name>
    <name type="common">Red wild einkorn</name>
    <name type="synonym">Crithodium urartu</name>
    <dbReference type="NCBI Taxonomy" id="4572"/>
    <lineage>
        <taxon>Eukaryota</taxon>
        <taxon>Viridiplantae</taxon>
        <taxon>Streptophyta</taxon>
        <taxon>Embryophyta</taxon>
        <taxon>Tracheophyta</taxon>
        <taxon>Spermatophyta</taxon>
        <taxon>Magnoliopsida</taxon>
        <taxon>Liliopsida</taxon>
        <taxon>Poales</taxon>
        <taxon>Poaceae</taxon>
        <taxon>BOP clade</taxon>
        <taxon>Pooideae</taxon>
        <taxon>Triticodae</taxon>
        <taxon>Triticeae</taxon>
        <taxon>Triticinae</taxon>
        <taxon>Triticum</taxon>
    </lineage>
</organism>